<evidence type="ECO:0008006" key="4">
    <source>
        <dbReference type="Google" id="ProtNLM"/>
    </source>
</evidence>
<comment type="caution">
    <text evidence="2">The sequence shown here is derived from an EMBL/GenBank/DDBJ whole genome shotgun (WGS) entry which is preliminary data.</text>
</comment>
<dbReference type="EMBL" id="JACHEM010000003">
    <property type="protein sequence ID" value="MBB6434953.1"/>
    <property type="molecule type" value="Genomic_DNA"/>
</dbReference>
<evidence type="ECO:0000313" key="3">
    <source>
        <dbReference type="Proteomes" id="UP000540423"/>
    </source>
</evidence>
<dbReference type="RefSeq" id="WP_185028065.1">
    <property type="nucleotide sequence ID" value="NZ_BNBN01000004.1"/>
</dbReference>
<name>A0A7X0LMZ8_9ACTN</name>
<feature type="region of interest" description="Disordered" evidence="1">
    <location>
        <begin position="34"/>
        <end position="69"/>
    </location>
</feature>
<proteinExistence type="predicted"/>
<evidence type="ECO:0000256" key="1">
    <source>
        <dbReference type="SAM" id="MobiDB-lite"/>
    </source>
</evidence>
<sequence>MASSSSGIVAGLTAGALAVVGFLSYQASANAPDSVAAPSASVSPGPTPTVKGKAAQPSPLALPADSGTGTRVVYSLSGKRVWLVDTNAPAAARQKPPTYPVAPSAVSPSPDTYRVSTRSLRITGSDGKPVEHVVRFANVDGVTVGFSAAVDGTMPTPGAQPQEGTGAVRMAREDATKVWEFATVGVTIVVVP</sequence>
<keyword evidence="3" id="KW-1185">Reference proteome</keyword>
<feature type="compositionally biased region" description="Low complexity" evidence="1">
    <location>
        <begin position="101"/>
        <end position="110"/>
    </location>
</feature>
<organism evidence="2 3">
    <name type="scientific">Streptomyces candidus</name>
    <dbReference type="NCBI Taxonomy" id="67283"/>
    <lineage>
        <taxon>Bacteria</taxon>
        <taxon>Bacillati</taxon>
        <taxon>Actinomycetota</taxon>
        <taxon>Actinomycetes</taxon>
        <taxon>Kitasatosporales</taxon>
        <taxon>Streptomycetaceae</taxon>
        <taxon>Streptomyces</taxon>
    </lineage>
</organism>
<reference evidence="2 3" key="1">
    <citation type="submission" date="2020-08" db="EMBL/GenBank/DDBJ databases">
        <title>Genomic Encyclopedia of Type Strains, Phase IV (KMG-IV): sequencing the most valuable type-strain genomes for metagenomic binning, comparative biology and taxonomic classification.</title>
        <authorList>
            <person name="Goeker M."/>
        </authorList>
    </citation>
    <scope>NUCLEOTIDE SEQUENCE [LARGE SCALE GENOMIC DNA]</scope>
    <source>
        <strain evidence="2 3">DSM 40141</strain>
    </source>
</reference>
<evidence type="ECO:0000313" key="2">
    <source>
        <dbReference type="EMBL" id="MBB6434953.1"/>
    </source>
</evidence>
<gene>
    <name evidence="2" type="ORF">HNQ79_001404</name>
</gene>
<feature type="compositionally biased region" description="Low complexity" evidence="1">
    <location>
        <begin position="34"/>
        <end position="50"/>
    </location>
</feature>
<dbReference type="AlphaFoldDB" id="A0A7X0LMZ8"/>
<accession>A0A7X0LMZ8</accession>
<protein>
    <recommendedName>
        <fullName evidence="4">L,D-transpeptidase</fullName>
    </recommendedName>
</protein>
<dbReference type="Proteomes" id="UP000540423">
    <property type="component" value="Unassembled WGS sequence"/>
</dbReference>
<feature type="region of interest" description="Disordered" evidence="1">
    <location>
        <begin position="92"/>
        <end position="112"/>
    </location>
</feature>